<dbReference type="InterPro" id="IPR000276">
    <property type="entry name" value="GPCR_Rhodpsn"/>
</dbReference>
<name>A0ABM0IFM8_ECHTE</name>
<dbReference type="CDD" id="cd15913">
    <property type="entry name" value="7tmA_OR11G-like"/>
    <property type="match status" value="1"/>
</dbReference>
<dbReference type="RefSeq" id="XP_004698925.1">
    <property type="nucleotide sequence ID" value="XM_004698868.3"/>
</dbReference>
<gene>
    <name evidence="17" type="primary">LOC101638229</name>
</gene>
<evidence type="ECO:0000256" key="7">
    <source>
        <dbReference type="ARBA" id="ARBA00023040"/>
    </source>
</evidence>
<keyword evidence="7 13" id="KW-0297">G-protein coupled receptor</keyword>
<feature type="transmembrane region" description="Helical" evidence="14">
    <location>
        <begin position="273"/>
        <end position="292"/>
    </location>
</feature>
<keyword evidence="12 13" id="KW-0807">Transducer</keyword>
<keyword evidence="9" id="KW-1015">Disulfide bond</keyword>
<evidence type="ECO:0000256" key="1">
    <source>
        <dbReference type="ARBA" id="ARBA00004651"/>
    </source>
</evidence>
<feature type="transmembrane region" description="Helical" evidence="14">
    <location>
        <begin position="140"/>
        <end position="162"/>
    </location>
</feature>
<evidence type="ECO:0000256" key="13">
    <source>
        <dbReference type="RuleBase" id="RU000688"/>
    </source>
</evidence>
<keyword evidence="16" id="KW-1185">Reference proteome</keyword>
<evidence type="ECO:0000256" key="12">
    <source>
        <dbReference type="ARBA" id="ARBA00023224"/>
    </source>
</evidence>
<reference evidence="17" key="1">
    <citation type="submission" date="2025-08" db="UniProtKB">
        <authorList>
            <consortium name="RefSeq"/>
        </authorList>
    </citation>
    <scope>IDENTIFICATION</scope>
</reference>
<evidence type="ECO:0000256" key="11">
    <source>
        <dbReference type="ARBA" id="ARBA00023180"/>
    </source>
</evidence>
<dbReference type="PROSITE" id="PS00237">
    <property type="entry name" value="G_PROTEIN_RECEP_F1_1"/>
    <property type="match status" value="1"/>
</dbReference>
<feature type="transmembrane region" description="Helical" evidence="14">
    <location>
        <begin position="101"/>
        <end position="120"/>
    </location>
</feature>
<keyword evidence="11" id="KW-0325">Glycoprotein</keyword>
<evidence type="ECO:0000256" key="8">
    <source>
        <dbReference type="ARBA" id="ARBA00023136"/>
    </source>
</evidence>
<feature type="transmembrane region" description="Helical" evidence="14">
    <location>
        <begin position="198"/>
        <end position="221"/>
    </location>
</feature>
<feature type="domain" description="G-protein coupled receptors family 1 profile" evidence="15">
    <location>
        <begin position="41"/>
        <end position="290"/>
    </location>
</feature>
<evidence type="ECO:0000256" key="14">
    <source>
        <dbReference type="RuleBase" id="RU363047"/>
    </source>
</evidence>
<dbReference type="SUPFAM" id="SSF81321">
    <property type="entry name" value="Family A G protein-coupled receptor-like"/>
    <property type="match status" value="1"/>
</dbReference>
<evidence type="ECO:0000259" key="15">
    <source>
        <dbReference type="PROSITE" id="PS50262"/>
    </source>
</evidence>
<organism evidence="16 17">
    <name type="scientific">Echinops telfairi</name>
    <name type="common">Lesser hedgehog tenrec</name>
    <dbReference type="NCBI Taxonomy" id="9371"/>
    <lineage>
        <taxon>Eukaryota</taxon>
        <taxon>Metazoa</taxon>
        <taxon>Chordata</taxon>
        <taxon>Craniata</taxon>
        <taxon>Vertebrata</taxon>
        <taxon>Euteleostomi</taxon>
        <taxon>Mammalia</taxon>
        <taxon>Eutheria</taxon>
        <taxon>Afrotheria</taxon>
        <taxon>Tenrecidae</taxon>
        <taxon>Tenrecinae</taxon>
        <taxon>Echinops</taxon>
    </lineage>
</organism>
<dbReference type="GeneID" id="101638229"/>
<evidence type="ECO:0000313" key="17">
    <source>
        <dbReference type="RefSeq" id="XP_004698925.1"/>
    </source>
</evidence>
<evidence type="ECO:0000313" key="16">
    <source>
        <dbReference type="Proteomes" id="UP000694863"/>
    </source>
</evidence>
<dbReference type="PRINTS" id="PR00237">
    <property type="entry name" value="GPCRRHODOPSN"/>
</dbReference>
<dbReference type="Pfam" id="PF13853">
    <property type="entry name" value="7tm_4"/>
    <property type="match status" value="1"/>
</dbReference>
<keyword evidence="4 13" id="KW-0812">Transmembrane</keyword>
<dbReference type="PANTHER" id="PTHR24242">
    <property type="entry name" value="G-PROTEIN COUPLED RECEPTOR"/>
    <property type="match status" value="1"/>
</dbReference>
<dbReference type="Gene3D" id="1.20.1070.10">
    <property type="entry name" value="Rhodopsin 7-helix transmembrane proteins"/>
    <property type="match status" value="1"/>
</dbReference>
<evidence type="ECO:0000256" key="5">
    <source>
        <dbReference type="ARBA" id="ARBA00022725"/>
    </source>
</evidence>
<keyword evidence="2 14" id="KW-1003">Cell membrane</keyword>
<dbReference type="PROSITE" id="PS50262">
    <property type="entry name" value="G_PROTEIN_RECEP_F1_2"/>
    <property type="match status" value="1"/>
</dbReference>
<dbReference type="InterPro" id="IPR000725">
    <property type="entry name" value="Olfact_rcpt"/>
</dbReference>
<feature type="transmembrane region" description="Helical" evidence="14">
    <location>
        <begin position="242"/>
        <end position="261"/>
    </location>
</feature>
<accession>A0ABM0IFM8</accession>
<dbReference type="PANTHER" id="PTHR24242:SF252">
    <property type="entry name" value="OLFACTORY RECEPTOR 11H7"/>
    <property type="match status" value="1"/>
</dbReference>
<evidence type="ECO:0000256" key="2">
    <source>
        <dbReference type="ARBA" id="ARBA00022475"/>
    </source>
</evidence>
<keyword evidence="8 14" id="KW-0472">Membrane</keyword>
<dbReference type="Proteomes" id="UP000694863">
    <property type="component" value="Unplaced"/>
</dbReference>
<evidence type="ECO:0000256" key="4">
    <source>
        <dbReference type="ARBA" id="ARBA00022692"/>
    </source>
</evidence>
<evidence type="ECO:0000256" key="9">
    <source>
        <dbReference type="ARBA" id="ARBA00023157"/>
    </source>
</evidence>
<sequence>MNKSELSTVTHFVLLGFPGPWEMQILLFWIILSIYILTLTGNMAIICAVRWDPRLHTPMYVLLANFSFLELCYVTCTVPKMLVNFLSKTKTISFSGCFTQFYFFFALGTTECFFLCIMAYDRYLAICYPLHYPSIMTLRLCGILVSLCWLIGFLGHLIPILFISQLPFCGPNIIDHFLCDVNPLIALSCVPGPTIEHVLHFVCTLFIIITVFYILGSYALVLRSVLQVPSSVGRRKAFSTCGSHLVVVSLFYGTIIVMYVSPTSGNSVAMQKIITLIYSVVTPALNPIIYSLRNKDMKSALHRIICGMRMIQGS</sequence>
<evidence type="ECO:0000256" key="3">
    <source>
        <dbReference type="ARBA" id="ARBA00022606"/>
    </source>
</evidence>
<keyword evidence="6 14" id="KW-1133">Transmembrane helix</keyword>
<comment type="similarity">
    <text evidence="13">Belongs to the G-protein coupled receptor 1 family.</text>
</comment>
<dbReference type="InterPro" id="IPR050939">
    <property type="entry name" value="Olfactory_GPCR1"/>
</dbReference>
<keyword evidence="3 14" id="KW-0716">Sensory transduction</keyword>
<comment type="subcellular location">
    <subcellularLocation>
        <location evidence="1 14">Cell membrane</location>
        <topology evidence="1 14">Multi-pass membrane protein</topology>
    </subcellularLocation>
</comment>
<evidence type="ECO:0000256" key="10">
    <source>
        <dbReference type="ARBA" id="ARBA00023170"/>
    </source>
</evidence>
<protein>
    <recommendedName>
        <fullName evidence="14">Olfactory receptor</fullName>
    </recommendedName>
</protein>
<feature type="transmembrane region" description="Helical" evidence="14">
    <location>
        <begin position="60"/>
        <end position="81"/>
    </location>
</feature>
<proteinExistence type="inferred from homology"/>
<keyword evidence="5 14" id="KW-0552">Olfaction</keyword>
<dbReference type="PRINTS" id="PR00245">
    <property type="entry name" value="OLFACTORYR"/>
</dbReference>
<evidence type="ECO:0000256" key="6">
    <source>
        <dbReference type="ARBA" id="ARBA00022989"/>
    </source>
</evidence>
<feature type="transmembrane region" description="Helical" evidence="14">
    <location>
        <begin position="26"/>
        <end position="48"/>
    </location>
</feature>
<dbReference type="InterPro" id="IPR017452">
    <property type="entry name" value="GPCR_Rhodpsn_7TM"/>
</dbReference>
<keyword evidence="10 13" id="KW-0675">Receptor</keyword>